<dbReference type="GO" id="GO:0004185">
    <property type="term" value="F:serine-type carboxypeptidase activity"/>
    <property type="evidence" value="ECO:0007669"/>
    <property type="project" value="InterPro"/>
</dbReference>
<name>A0A7J6LHB8_PERCH</name>
<dbReference type="SUPFAM" id="SSF53474">
    <property type="entry name" value="alpha/beta-Hydrolases"/>
    <property type="match status" value="1"/>
</dbReference>
<keyword evidence="3" id="KW-0645">Protease</keyword>
<evidence type="ECO:0000256" key="1">
    <source>
        <dbReference type="ARBA" id="ARBA00009431"/>
    </source>
</evidence>
<dbReference type="Proteomes" id="UP000591131">
    <property type="component" value="Unassembled WGS sequence"/>
</dbReference>
<evidence type="ECO:0000256" key="5">
    <source>
        <dbReference type="ARBA" id="ARBA00023180"/>
    </source>
</evidence>
<keyword evidence="5" id="KW-0325">Glycoprotein</keyword>
<keyword evidence="2" id="KW-0121">Carboxypeptidase</keyword>
<protein>
    <recommendedName>
        <fullName evidence="8">Thymus-specific serine protease</fullName>
    </recommendedName>
</protein>
<organism evidence="6 7">
    <name type="scientific">Perkinsus chesapeaki</name>
    <name type="common">Clam parasite</name>
    <name type="synonym">Perkinsus andrewsi</name>
    <dbReference type="NCBI Taxonomy" id="330153"/>
    <lineage>
        <taxon>Eukaryota</taxon>
        <taxon>Sar</taxon>
        <taxon>Alveolata</taxon>
        <taxon>Perkinsozoa</taxon>
        <taxon>Perkinsea</taxon>
        <taxon>Perkinsida</taxon>
        <taxon>Perkinsidae</taxon>
        <taxon>Perkinsus</taxon>
    </lineage>
</organism>
<reference evidence="6 7" key="1">
    <citation type="submission" date="2020-04" db="EMBL/GenBank/DDBJ databases">
        <title>Perkinsus chesapeaki whole genome sequence.</title>
        <authorList>
            <person name="Bogema D.R."/>
        </authorList>
    </citation>
    <scope>NUCLEOTIDE SEQUENCE [LARGE SCALE GENOMIC DNA]</scope>
    <source>
        <strain evidence="6">ATCC PRA-425</strain>
    </source>
</reference>
<dbReference type="EMBL" id="JAAPAO010000484">
    <property type="protein sequence ID" value="KAF4658672.1"/>
    <property type="molecule type" value="Genomic_DNA"/>
</dbReference>
<accession>A0A7J6LHB8</accession>
<dbReference type="PRINTS" id="PR00724">
    <property type="entry name" value="CRBOXYPTASEC"/>
</dbReference>
<evidence type="ECO:0000256" key="3">
    <source>
        <dbReference type="ARBA" id="ARBA00022670"/>
    </source>
</evidence>
<dbReference type="Pfam" id="PF00450">
    <property type="entry name" value="Peptidase_S10"/>
    <property type="match status" value="1"/>
</dbReference>
<dbReference type="PANTHER" id="PTHR11802">
    <property type="entry name" value="SERINE PROTEASE FAMILY S10 SERINE CARBOXYPEPTIDASE"/>
    <property type="match status" value="1"/>
</dbReference>
<dbReference type="Gene3D" id="3.40.50.1820">
    <property type="entry name" value="alpha/beta hydrolase"/>
    <property type="match status" value="1"/>
</dbReference>
<dbReference type="PANTHER" id="PTHR11802:SF113">
    <property type="entry name" value="SERINE CARBOXYPEPTIDASE CTSA-4.1"/>
    <property type="match status" value="1"/>
</dbReference>
<keyword evidence="4" id="KW-0378">Hydrolase</keyword>
<evidence type="ECO:0000256" key="2">
    <source>
        <dbReference type="ARBA" id="ARBA00022645"/>
    </source>
</evidence>
<evidence type="ECO:0000313" key="6">
    <source>
        <dbReference type="EMBL" id="KAF4658672.1"/>
    </source>
</evidence>
<proteinExistence type="inferred from homology"/>
<dbReference type="OrthoDB" id="443318at2759"/>
<dbReference type="GO" id="GO:0006508">
    <property type="term" value="P:proteolysis"/>
    <property type="evidence" value="ECO:0007669"/>
    <property type="project" value="UniProtKB-KW"/>
</dbReference>
<comment type="caution">
    <text evidence="6">The sequence shown here is derived from an EMBL/GenBank/DDBJ whole genome shotgun (WGS) entry which is preliminary data.</text>
</comment>
<evidence type="ECO:0000256" key="4">
    <source>
        <dbReference type="ARBA" id="ARBA00022801"/>
    </source>
</evidence>
<dbReference type="InterPro" id="IPR029058">
    <property type="entry name" value="AB_hydrolase_fold"/>
</dbReference>
<dbReference type="Gene3D" id="1.10.287.410">
    <property type="match status" value="1"/>
</dbReference>
<comment type="similarity">
    <text evidence="1">Belongs to the peptidase S10 family.</text>
</comment>
<evidence type="ECO:0008006" key="8">
    <source>
        <dbReference type="Google" id="ProtNLM"/>
    </source>
</evidence>
<evidence type="ECO:0000313" key="7">
    <source>
        <dbReference type="Proteomes" id="UP000591131"/>
    </source>
</evidence>
<dbReference type="InterPro" id="IPR001563">
    <property type="entry name" value="Peptidase_S10"/>
</dbReference>
<gene>
    <name evidence="6" type="ORF">FOL47_007884</name>
</gene>
<keyword evidence="7" id="KW-1185">Reference proteome</keyword>
<sequence length="441" mass="50091">MLRMGKGGLCDPAVNQAHGRYKVDPKRSNKQMRLGELREWEERWCCLWSFRYFFWTFESRNDPASDPVFIVLSPGPGSASTVLAVAHNGPCTVNPDGASAKNNPYAWTTKANVVWLDHPVGVGYSTGSSQELDEGEVVTNVYNFVKYFRNYTRYEGALYIIGFSFAGHILPQVAKMMHQSKMALEGLIFVNAKIDPLSQYAYEYPFYPEMAFKSTTTKPVISQVQYKEMVSSMRDCLEQIKACNYQSALCRTADLFCRRVAYAPVKANGYNLYDLAQTCPHPADQLPRGCDNQENPPNIQKYMNSPTVKQFFGITDNYFSFNRTVYDSLKKYGLLKVDQSIPSLLEAGIRVMVIAGDRDYVCNYLGLKNWMLGMGWSKQEAFKSAPDVPVKDNTGREIGLRRSIDRGHYTFVQVYAAGHDPTREKPQETLRLVNDFVSRNF</sequence>
<dbReference type="AlphaFoldDB" id="A0A7J6LHB8"/>